<name>A0A409YPU9_9AGAR</name>
<dbReference type="Proteomes" id="UP000284842">
    <property type="component" value="Unassembled WGS sequence"/>
</dbReference>
<protein>
    <recommendedName>
        <fullName evidence="3">Signal peptidase complex subunit 1</fullName>
    </recommendedName>
</protein>
<dbReference type="EMBL" id="NHTK01000862">
    <property type="protein sequence ID" value="PPR05028.1"/>
    <property type="molecule type" value="Genomic_DNA"/>
</dbReference>
<dbReference type="InParanoid" id="A0A409YPU9"/>
<dbReference type="InterPro" id="IPR009542">
    <property type="entry name" value="Spc1/SPCS1"/>
</dbReference>
<proteinExistence type="inferred from homology"/>
<feature type="transmembrane region" description="Helical" evidence="9">
    <location>
        <begin position="23"/>
        <end position="43"/>
    </location>
</feature>
<comment type="function">
    <text evidence="8">Component of the signal peptidase complex (SPC) which catalyzes the cleavage of N-terminal signal sequences from nascent proteins as they are translocated into the lumen of the endoplasmic reticulum. Dispensable for SPC enzymatic activity.</text>
</comment>
<dbReference type="FunCoup" id="A0A409YPU9">
    <property type="interactions" value="54"/>
</dbReference>
<dbReference type="GO" id="GO:0006465">
    <property type="term" value="P:signal peptide processing"/>
    <property type="evidence" value="ECO:0007669"/>
    <property type="project" value="InterPro"/>
</dbReference>
<dbReference type="PANTHER" id="PTHR13202:SF0">
    <property type="entry name" value="SIGNAL PEPTIDASE COMPLEX SUBUNIT 1"/>
    <property type="match status" value="1"/>
</dbReference>
<evidence type="ECO:0000256" key="1">
    <source>
        <dbReference type="ARBA" id="ARBA00004477"/>
    </source>
</evidence>
<keyword evidence="11" id="KW-1185">Reference proteome</keyword>
<dbReference type="GO" id="GO:0005787">
    <property type="term" value="C:signal peptidase complex"/>
    <property type="evidence" value="ECO:0007669"/>
    <property type="project" value="InterPro"/>
</dbReference>
<evidence type="ECO:0000256" key="8">
    <source>
        <dbReference type="ARBA" id="ARBA00045204"/>
    </source>
</evidence>
<keyword evidence="4 9" id="KW-0812">Transmembrane</keyword>
<keyword evidence="5" id="KW-0256">Endoplasmic reticulum</keyword>
<evidence type="ECO:0000256" key="9">
    <source>
        <dbReference type="SAM" id="Phobius"/>
    </source>
</evidence>
<dbReference type="GO" id="GO:0045047">
    <property type="term" value="P:protein targeting to ER"/>
    <property type="evidence" value="ECO:0007669"/>
    <property type="project" value="TreeGrafter"/>
</dbReference>
<dbReference type="STRING" id="181874.A0A409YPU9"/>
<evidence type="ECO:0000256" key="3">
    <source>
        <dbReference type="ARBA" id="ARBA00017059"/>
    </source>
</evidence>
<evidence type="ECO:0000256" key="5">
    <source>
        <dbReference type="ARBA" id="ARBA00022824"/>
    </source>
</evidence>
<evidence type="ECO:0000256" key="7">
    <source>
        <dbReference type="ARBA" id="ARBA00023136"/>
    </source>
</evidence>
<comment type="similarity">
    <text evidence="2">Belongs to the SPCS1 family.</text>
</comment>
<dbReference type="PANTHER" id="PTHR13202">
    <property type="entry name" value="MICROSOMAL SIGNAL PEPTIDASE 12 KDA SUBUNIT"/>
    <property type="match status" value="1"/>
</dbReference>
<comment type="caution">
    <text evidence="10">The sequence shown here is derived from an EMBL/GenBank/DDBJ whole genome shotgun (WGS) entry which is preliminary data.</text>
</comment>
<feature type="transmembrane region" description="Helical" evidence="9">
    <location>
        <begin position="50"/>
        <end position="68"/>
    </location>
</feature>
<comment type="subcellular location">
    <subcellularLocation>
        <location evidence="1">Endoplasmic reticulum membrane</location>
        <topology evidence="1">Multi-pass membrane protein</topology>
    </subcellularLocation>
</comment>
<dbReference type="OrthoDB" id="263893at2759"/>
<reference evidence="10 11" key="1">
    <citation type="journal article" date="2018" name="Evol. Lett.">
        <title>Horizontal gene cluster transfer increased hallucinogenic mushroom diversity.</title>
        <authorList>
            <person name="Reynolds H.T."/>
            <person name="Vijayakumar V."/>
            <person name="Gluck-Thaler E."/>
            <person name="Korotkin H.B."/>
            <person name="Matheny P.B."/>
            <person name="Slot J.C."/>
        </authorList>
    </citation>
    <scope>NUCLEOTIDE SEQUENCE [LARGE SCALE GENOMIC DNA]</scope>
    <source>
        <strain evidence="10 11">2629</strain>
    </source>
</reference>
<evidence type="ECO:0000256" key="2">
    <source>
        <dbReference type="ARBA" id="ARBA00005245"/>
    </source>
</evidence>
<keyword evidence="7 9" id="KW-0472">Membrane</keyword>
<evidence type="ECO:0000256" key="4">
    <source>
        <dbReference type="ARBA" id="ARBA00022692"/>
    </source>
</evidence>
<evidence type="ECO:0000313" key="11">
    <source>
        <dbReference type="Proteomes" id="UP000284842"/>
    </source>
</evidence>
<dbReference type="Pfam" id="PF06645">
    <property type="entry name" value="SPC12"/>
    <property type="match status" value="1"/>
</dbReference>
<keyword evidence="6 9" id="KW-1133">Transmembrane helix</keyword>
<evidence type="ECO:0000313" key="10">
    <source>
        <dbReference type="EMBL" id="PPR05028.1"/>
    </source>
</evidence>
<organism evidence="10 11">
    <name type="scientific">Panaeolus cyanescens</name>
    <dbReference type="NCBI Taxonomy" id="181874"/>
    <lineage>
        <taxon>Eukaryota</taxon>
        <taxon>Fungi</taxon>
        <taxon>Dikarya</taxon>
        <taxon>Basidiomycota</taxon>
        <taxon>Agaricomycotina</taxon>
        <taxon>Agaricomycetes</taxon>
        <taxon>Agaricomycetidae</taxon>
        <taxon>Agaricales</taxon>
        <taxon>Agaricineae</taxon>
        <taxon>Galeropsidaceae</taxon>
        <taxon>Panaeolus</taxon>
    </lineage>
</organism>
<dbReference type="AlphaFoldDB" id="A0A409YPU9"/>
<gene>
    <name evidence="10" type="ORF">CVT24_010219</name>
</gene>
<evidence type="ECO:0000256" key="6">
    <source>
        <dbReference type="ARBA" id="ARBA00022989"/>
    </source>
</evidence>
<accession>A0A409YPU9</accession>
<sequence length="87" mass="9676">MSSFLQEIPEGKIDFVAQDNVDFFAKLGLAMVTFTGFVFGIIFQDLRVSFGILGGGTVILALLLLPPWPMHNSHPVKWLPVKKEKES</sequence>